<evidence type="ECO:0000313" key="2">
    <source>
        <dbReference type="Proteomes" id="UP000238823"/>
    </source>
</evidence>
<sequence>MTRVTGVIQRSYRLDADSGWFDTAALPTLEFEYSVASVDPVLHEITDATTHKISRRGSTGA</sequence>
<dbReference type="RefSeq" id="WP_106088000.1">
    <property type="nucleotide sequence ID" value="NZ_PVNL01000028.1"/>
</dbReference>
<dbReference type="AlphaFoldDB" id="A0A2S9YWC6"/>
<name>A0A2S9YWC6_9BACT</name>
<dbReference type="Proteomes" id="UP000238823">
    <property type="component" value="Unassembled WGS sequence"/>
</dbReference>
<evidence type="ECO:0000313" key="1">
    <source>
        <dbReference type="EMBL" id="PRQ09352.1"/>
    </source>
</evidence>
<accession>A0A2S9YWC6</accession>
<reference evidence="1 2" key="1">
    <citation type="submission" date="2018-03" db="EMBL/GenBank/DDBJ databases">
        <title>Draft Genome Sequences of the Obligatory Marine Myxobacteria Enhygromyxa salina SWB007.</title>
        <authorList>
            <person name="Poehlein A."/>
            <person name="Moghaddam J.A."/>
            <person name="Harms H."/>
            <person name="Alanjari M."/>
            <person name="Koenig G.M."/>
            <person name="Daniel R."/>
            <person name="Schaeberle T.F."/>
        </authorList>
    </citation>
    <scope>NUCLEOTIDE SEQUENCE [LARGE SCALE GENOMIC DNA]</scope>
    <source>
        <strain evidence="1 2">SWB007</strain>
    </source>
</reference>
<protein>
    <submittedName>
        <fullName evidence="1">Uncharacterized protein</fullName>
    </submittedName>
</protein>
<proteinExistence type="predicted"/>
<organism evidence="1 2">
    <name type="scientific">Enhygromyxa salina</name>
    <dbReference type="NCBI Taxonomy" id="215803"/>
    <lineage>
        <taxon>Bacteria</taxon>
        <taxon>Pseudomonadati</taxon>
        <taxon>Myxococcota</taxon>
        <taxon>Polyangia</taxon>
        <taxon>Nannocystales</taxon>
        <taxon>Nannocystaceae</taxon>
        <taxon>Enhygromyxa</taxon>
    </lineage>
</organism>
<gene>
    <name evidence="1" type="ORF">ENSA7_09410</name>
</gene>
<dbReference type="EMBL" id="PVNL01000028">
    <property type="protein sequence ID" value="PRQ09352.1"/>
    <property type="molecule type" value="Genomic_DNA"/>
</dbReference>
<comment type="caution">
    <text evidence="1">The sequence shown here is derived from an EMBL/GenBank/DDBJ whole genome shotgun (WGS) entry which is preliminary data.</text>
</comment>